<evidence type="ECO:0000256" key="3">
    <source>
        <dbReference type="ARBA" id="ARBA00023110"/>
    </source>
</evidence>
<feature type="compositionally biased region" description="Basic and acidic residues" evidence="5">
    <location>
        <begin position="252"/>
        <end position="263"/>
    </location>
</feature>
<dbReference type="EMBL" id="KK914227">
    <property type="protein sequence ID" value="KDP45797.1"/>
    <property type="molecule type" value="Genomic_DNA"/>
</dbReference>
<keyword evidence="8" id="KW-1185">Reference proteome</keyword>
<evidence type="ECO:0000313" key="8">
    <source>
        <dbReference type="Proteomes" id="UP000027138"/>
    </source>
</evidence>
<dbReference type="PANTHER" id="PTHR43811">
    <property type="entry name" value="FKBP-TYPE PEPTIDYL-PROLYL CIS-TRANS ISOMERASE FKPA"/>
    <property type="match status" value="1"/>
</dbReference>
<keyword evidence="3" id="KW-0697">Rotamase</keyword>
<dbReference type="EC" id="5.2.1.8" evidence="2"/>
<evidence type="ECO:0000256" key="2">
    <source>
        <dbReference type="ARBA" id="ARBA00013194"/>
    </source>
</evidence>
<gene>
    <name evidence="7" type="ORF">JCGZ_17404</name>
</gene>
<protein>
    <recommendedName>
        <fullName evidence="2">peptidylprolyl isomerase</fullName>
        <ecNumber evidence="2">5.2.1.8</ecNumber>
    </recommendedName>
</protein>
<feature type="compositionally biased region" description="Polar residues" evidence="5">
    <location>
        <begin position="238"/>
        <end position="247"/>
    </location>
</feature>
<evidence type="ECO:0000256" key="4">
    <source>
        <dbReference type="ARBA" id="ARBA00023235"/>
    </source>
</evidence>
<feature type="region of interest" description="Disordered" evidence="5">
    <location>
        <begin position="235"/>
        <end position="314"/>
    </location>
</feature>
<dbReference type="Pfam" id="PF17800">
    <property type="entry name" value="NPL"/>
    <property type="match status" value="1"/>
</dbReference>
<accession>A0A067LBP1</accession>
<dbReference type="InterPro" id="IPR041232">
    <property type="entry name" value="NPL"/>
</dbReference>
<reference evidence="7 8" key="1">
    <citation type="journal article" date="2014" name="PLoS ONE">
        <title>Global Analysis of Gene Expression Profiles in Physic Nut (Jatropha curcas L.) Seedlings Exposed to Salt Stress.</title>
        <authorList>
            <person name="Zhang L."/>
            <person name="Zhang C."/>
            <person name="Wu P."/>
            <person name="Chen Y."/>
            <person name="Li M."/>
            <person name="Jiang H."/>
            <person name="Wu G."/>
        </authorList>
    </citation>
    <scope>NUCLEOTIDE SEQUENCE [LARGE SCALE GENOMIC DNA]</scope>
    <source>
        <strain evidence="8">cv. GZQX0401</strain>
        <tissue evidence="7">Young leaves</tissue>
    </source>
</reference>
<keyword evidence="4" id="KW-0413">Isomerase</keyword>
<dbReference type="Gene3D" id="2.60.120.340">
    <property type="entry name" value="Nucleoplasmin core domain"/>
    <property type="match status" value="1"/>
</dbReference>
<feature type="domain" description="Nucleoplasmin-like" evidence="6">
    <location>
        <begin position="3"/>
        <end position="103"/>
    </location>
</feature>
<dbReference type="SMR" id="A0A067LBP1"/>
<sequence length="502" mass="55704">MTFWGAEVKPGHVFEYSPDRQRRRLHISQATLGNSQVTSWIDRAASDKVVVQCEVGYFGLVSLCSLFPERVEFCKLNLEFEETPFKVLFQVIGNRSVHLTGFYKSATSGSTLSKEPESLGEDGIPISSLDNPPARNISEAEEMAKKGTDLTIDKEVKEDVPERKADVVVDSELTSQPEQHESILSSAQAGLENGVKPKKRSKKRSKVEDQVKAGTEDFSFGTIIEVIKCSDKAKQSETKAGQSNPDTTVIDEDNRTESDKGDNQSHFSPPCVVHGNVAKSRKKTGKRAKEEKGLEAESPFHGNVNRDEPKGKSTGLDILLKDEENQKKANYGKAVLPWNSELPSTQLVIENGLKPKRNTEKYSEDITLGADSNNHTNVIKEDKASENELKFDGTECYGSLQDEQNQRIFYNIANQSANSNHSRKKKKKRSRTRDGEALNAEGSNGRSVMETEDNNADEKNSSQLRTLSNGLIIKKLVAGVKEMCWMPGISSVDVMRVQEVAF</sequence>
<dbReference type="STRING" id="180498.A0A067LBP1"/>
<feature type="compositionally biased region" description="Basic residues" evidence="5">
    <location>
        <begin position="196"/>
        <end position="205"/>
    </location>
</feature>
<evidence type="ECO:0000256" key="1">
    <source>
        <dbReference type="ARBA" id="ARBA00000971"/>
    </source>
</evidence>
<evidence type="ECO:0000313" key="7">
    <source>
        <dbReference type="EMBL" id="KDP45797.1"/>
    </source>
</evidence>
<dbReference type="PANTHER" id="PTHR43811:SF48">
    <property type="entry name" value="PEPTIDYL-PROLYL CIS-TRANS ISOMERASE FKBP43"/>
    <property type="match status" value="1"/>
</dbReference>
<organism evidence="7 8">
    <name type="scientific">Jatropha curcas</name>
    <name type="common">Barbados nut</name>
    <dbReference type="NCBI Taxonomy" id="180498"/>
    <lineage>
        <taxon>Eukaryota</taxon>
        <taxon>Viridiplantae</taxon>
        <taxon>Streptophyta</taxon>
        <taxon>Embryophyta</taxon>
        <taxon>Tracheophyta</taxon>
        <taxon>Spermatophyta</taxon>
        <taxon>Magnoliopsida</taxon>
        <taxon>eudicotyledons</taxon>
        <taxon>Gunneridae</taxon>
        <taxon>Pentapetalae</taxon>
        <taxon>rosids</taxon>
        <taxon>fabids</taxon>
        <taxon>Malpighiales</taxon>
        <taxon>Euphorbiaceae</taxon>
        <taxon>Crotonoideae</taxon>
        <taxon>Jatropheae</taxon>
        <taxon>Jatropha</taxon>
    </lineage>
</organism>
<dbReference type="Proteomes" id="UP000027138">
    <property type="component" value="Unassembled WGS sequence"/>
</dbReference>
<feature type="region of interest" description="Disordered" evidence="5">
    <location>
        <begin position="412"/>
        <end position="462"/>
    </location>
</feature>
<proteinExistence type="predicted"/>
<comment type="catalytic activity">
    <reaction evidence="1">
        <text>[protein]-peptidylproline (omega=180) = [protein]-peptidylproline (omega=0)</text>
        <dbReference type="Rhea" id="RHEA:16237"/>
        <dbReference type="Rhea" id="RHEA-COMP:10747"/>
        <dbReference type="Rhea" id="RHEA-COMP:10748"/>
        <dbReference type="ChEBI" id="CHEBI:83833"/>
        <dbReference type="ChEBI" id="CHEBI:83834"/>
        <dbReference type="EC" id="5.2.1.8"/>
    </reaction>
</comment>
<dbReference type="OrthoDB" id="1902587at2759"/>
<name>A0A067LBP1_JATCU</name>
<evidence type="ECO:0000256" key="5">
    <source>
        <dbReference type="SAM" id="MobiDB-lite"/>
    </source>
</evidence>
<evidence type="ECO:0000259" key="6">
    <source>
        <dbReference type="Pfam" id="PF17800"/>
    </source>
</evidence>
<feature type="compositionally biased region" description="Polar residues" evidence="5">
    <location>
        <begin position="172"/>
        <end position="188"/>
    </location>
</feature>
<dbReference type="GO" id="GO:0003755">
    <property type="term" value="F:peptidyl-prolyl cis-trans isomerase activity"/>
    <property type="evidence" value="ECO:0007669"/>
    <property type="project" value="UniProtKB-KW"/>
</dbReference>
<dbReference type="KEGG" id="jcu:105639680"/>
<feature type="region of interest" description="Disordered" evidence="5">
    <location>
        <begin position="171"/>
        <end position="211"/>
    </location>
</feature>
<feature type="region of interest" description="Disordered" evidence="5">
    <location>
        <begin position="108"/>
        <end position="134"/>
    </location>
</feature>
<dbReference type="AlphaFoldDB" id="A0A067LBP1"/>
<feature type="compositionally biased region" description="Basic residues" evidence="5">
    <location>
        <begin position="421"/>
        <end position="431"/>
    </location>
</feature>